<evidence type="ECO:0000256" key="16">
    <source>
        <dbReference type="ARBA" id="ARBA00046528"/>
    </source>
</evidence>
<keyword evidence="10" id="KW-0249">Electron transport</keyword>
<keyword evidence="19" id="KW-1185">Reference proteome</keyword>
<dbReference type="Pfam" id="PF10183">
    <property type="entry name" value="ESSS"/>
    <property type="match status" value="1"/>
</dbReference>
<comment type="subcellular location">
    <subcellularLocation>
        <location evidence="2">Mitochondrion inner membrane</location>
        <topology evidence="2">Single-pass membrane protein</topology>
    </subcellularLocation>
</comment>
<comment type="similarity">
    <text evidence="3">Belongs to the complex I NDUFB11 subunit family.</text>
</comment>
<name>A0A6J8DU43_MYTCO</name>
<dbReference type="OrthoDB" id="5917019at2759"/>
<evidence type="ECO:0000256" key="17">
    <source>
        <dbReference type="SAM" id="Phobius"/>
    </source>
</evidence>
<evidence type="ECO:0000256" key="8">
    <source>
        <dbReference type="ARBA" id="ARBA00022792"/>
    </source>
</evidence>
<keyword evidence="9" id="KW-0809">Transit peptide</keyword>
<proteinExistence type="inferred from homology"/>
<dbReference type="AlphaFoldDB" id="A0A6J8DU43"/>
<dbReference type="InterPro" id="IPR019329">
    <property type="entry name" value="NADH_UbQ_OxRdtase_ESSS_su"/>
</dbReference>
<evidence type="ECO:0000256" key="15">
    <source>
        <dbReference type="ARBA" id="ARBA00031387"/>
    </source>
</evidence>
<evidence type="ECO:0000256" key="14">
    <source>
        <dbReference type="ARBA" id="ARBA00030753"/>
    </source>
</evidence>
<organism evidence="18 19">
    <name type="scientific">Mytilus coruscus</name>
    <name type="common">Sea mussel</name>
    <dbReference type="NCBI Taxonomy" id="42192"/>
    <lineage>
        <taxon>Eukaryota</taxon>
        <taxon>Metazoa</taxon>
        <taxon>Spiralia</taxon>
        <taxon>Lophotrochozoa</taxon>
        <taxon>Mollusca</taxon>
        <taxon>Bivalvia</taxon>
        <taxon>Autobranchia</taxon>
        <taxon>Pteriomorphia</taxon>
        <taxon>Mytilida</taxon>
        <taxon>Mytiloidea</taxon>
        <taxon>Mytilidae</taxon>
        <taxon>Mytilinae</taxon>
        <taxon>Mytilus</taxon>
    </lineage>
</organism>
<keyword evidence="6" id="KW-0679">Respiratory chain</keyword>
<evidence type="ECO:0000256" key="1">
    <source>
        <dbReference type="ARBA" id="ARBA00003195"/>
    </source>
</evidence>
<evidence type="ECO:0000313" key="19">
    <source>
        <dbReference type="Proteomes" id="UP000507470"/>
    </source>
</evidence>
<evidence type="ECO:0000256" key="9">
    <source>
        <dbReference type="ARBA" id="ARBA00022946"/>
    </source>
</evidence>
<evidence type="ECO:0000256" key="7">
    <source>
        <dbReference type="ARBA" id="ARBA00022692"/>
    </source>
</evidence>
<dbReference type="GO" id="GO:0005743">
    <property type="term" value="C:mitochondrial inner membrane"/>
    <property type="evidence" value="ECO:0007669"/>
    <property type="project" value="UniProtKB-SubCell"/>
</dbReference>
<evidence type="ECO:0000256" key="6">
    <source>
        <dbReference type="ARBA" id="ARBA00022660"/>
    </source>
</evidence>
<keyword evidence="5" id="KW-0813">Transport</keyword>
<evidence type="ECO:0000256" key="11">
    <source>
        <dbReference type="ARBA" id="ARBA00022989"/>
    </source>
</evidence>
<dbReference type="EMBL" id="CACVKT020007768">
    <property type="protein sequence ID" value="CAC5410310.1"/>
    <property type="molecule type" value="Genomic_DNA"/>
</dbReference>
<evidence type="ECO:0000256" key="3">
    <source>
        <dbReference type="ARBA" id="ARBA00008915"/>
    </source>
</evidence>
<dbReference type="Proteomes" id="UP000507470">
    <property type="component" value="Unassembled WGS sequence"/>
</dbReference>
<reference evidence="18 19" key="1">
    <citation type="submission" date="2020-06" db="EMBL/GenBank/DDBJ databases">
        <authorList>
            <person name="Li R."/>
            <person name="Bekaert M."/>
        </authorList>
    </citation>
    <scope>NUCLEOTIDE SEQUENCE [LARGE SCALE GENOMIC DNA]</scope>
    <source>
        <strain evidence="19">wild</strain>
    </source>
</reference>
<keyword evidence="13 17" id="KW-0472">Membrane</keyword>
<evidence type="ECO:0000256" key="4">
    <source>
        <dbReference type="ARBA" id="ARBA00018632"/>
    </source>
</evidence>
<evidence type="ECO:0000256" key="13">
    <source>
        <dbReference type="ARBA" id="ARBA00023136"/>
    </source>
</evidence>
<evidence type="ECO:0000256" key="12">
    <source>
        <dbReference type="ARBA" id="ARBA00023128"/>
    </source>
</evidence>
<keyword evidence="8" id="KW-0999">Mitochondrion inner membrane</keyword>
<keyword evidence="7 17" id="KW-0812">Transmembrane</keyword>
<protein>
    <recommendedName>
        <fullName evidence="4">NADH dehydrogenase [ubiquinone] 1 beta subcomplex subunit 11, mitochondrial</fullName>
    </recommendedName>
    <alternativeName>
        <fullName evidence="15">Complex I-ESSS</fullName>
    </alternativeName>
    <alternativeName>
        <fullName evidence="14">NADH-ubiquinone oxidoreductase ESSS subunit</fullName>
    </alternativeName>
</protein>
<comment type="subunit">
    <text evidence="16">Complex I is composed of 45 different subunits. Interacts with BCAP31.</text>
</comment>
<gene>
    <name evidence="18" type="ORF">MCOR_43510</name>
</gene>
<evidence type="ECO:0000313" key="18">
    <source>
        <dbReference type="EMBL" id="CAC5410310.1"/>
    </source>
</evidence>
<keyword evidence="11 17" id="KW-1133">Transmembrane helix</keyword>
<comment type="function">
    <text evidence="1">Accessory subunit of the mitochondrial membrane respiratory chain NADH dehydrogenase (Complex I), that is believed not to be involved in catalysis. Complex I functions in the transfer of electrons from NADH to the respiratory chain. The immediate electron acceptor for the enzyme is believed to be ubiquinone.</text>
</comment>
<accession>A0A6J8DU43</accession>
<feature type="transmembrane region" description="Helical" evidence="17">
    <location>
        <begin position="97"/>
        <end position="116"/>
    </location>
</feature>
<keyword evidence="12" id="KW-0496">Mitochondrion</keyword>
<evidence type="ECO:0000256" key="2">
    <source>
        <dbReference type="ARBA" id="ARBA00004434"/>
    </source>
</evidence>
<dbReference type="PANTHER" id="PTHR13327">
    <property type="entry name" value="NADH-UBIQUINONE OXIDOREDUCTASE ESSS SUBUNIT, MITOCHONDRIAL PRECURSOR"/>
    <property type="match status" value="1"/>
</dbReference>
<evidence type="ECO:0000256" key="5">
    <source>
        <dbReference type="ARBA" id="ARBA00022448"/>
    </source>
</evidence>
<sequence length="169" mass="19847">MATLLRLVARKTTKYCANRLFNHTKFGQPCCFISTSKKNKESLTVRPDSTTPLEETEEFKRLKEHFADWDPEKSKNWVSYGFDFTDRDMDTFMKNMVMFLIVSCTFVAAMTFVMYSPDVRLKNWAWREAFLELERREREGLPLVDPNLVNPETVELPSEEEIGDQDIII</sequence>
<evidence type="ECO:0000256" key="10">
    <source>
        <dbReference type="ARBA" id="ARBA00022982"/>
    </source>
</evidence>
<dbReference type="PANTHER" id="PTHR13327:SF0">
    <property type="entry name" value="NADH DEHYDROGENASE [UBIQUINONE] 1 BETA SUBCOMPLEX SUBUNIT 11, MITOCHONDRIAL"/>
    <property type="match status" value="1"/>
</dbReference>